<keyword evidence="1" id="KW-0472">Membrane</keyword>
<protein>
    <submittedName>
        <fullName evidence="2">Uncharacterized protein</fullName>
    </submittedName>
</protein>
<dbReference type="RefSeq" id="WP_188995121.1">
    <property type="nucleotide sequence ID" value="NZ_BMOU01000001.1"/>
</dbReference>
<dbReference type="Proteomes" id="UP000605784">
    <property type="component" value="Unassembled WGS sequence"/>
</dbReference>
<accession>A0A830GKW4</accession>
<keyword evidence="3" id="KW-1185">Reference proteome</keyword>
<feature type="transmembrane region" description="Helical" evidence="1">
    <location>
        <begin position="56"/>
        <end position="74"/>
    </location>
</feature>
<name>A0A830GKW4_9EURY</name>
<evidence type="ECO:0000256" key="1">
    <source>
        <dbReference type="SAM" id="Phobius"/>
    </source>
</evidence>
<reference evidence="2" key="2">
    <citation type="submission" date="2020-09" db="EMBL/GenBank/DDBJ databases">
        <authorList>
            <person name="Sun Q."/>
            <person name="Ohkuma M."/>
        </authorList>
    </citation>
    <scope>NUCLEOTIDE SEQUENCE</scope>
    <source>
        <strain evidence="2">JCM 17820</strain>
    </source>
</reference>
<evidence type="ECO:0000313" key="2">
    <source>
        <dbReference type="EMBL" id="GGN89356.1"/>
    </source>
</evidence>
<feature type="transmembrane region" description="Helical" evidence="1">
    <location>
        <begin position="7"/>
        <end position="29"/>
    </location>
</feature>
<keyword evidence="1" id="KW-1133">Transmembrane helix</keyword>
<reference evidence="2" key="1">
    <citation type="journal article" date="2014" name="Int. J. Syst. Evol. Microbiol.">
        <title>Complete genome sequence of Corynebacterium casei LMG S-19264T (=DSM 44701T), isolated from a smear-ripened cheese.</title>
        <authorList>
            <consortium name="US DOE Joint Genome Institute (JGI-PGF)"/>
            <person name="Walter F."/>
            <person name="Albersmeier A."/>
            <person name="Kalinowski J."/>
            <person name="Ruckert C."/>
        </authorList>
    </citation>
    <scope>NUCLEOTIDE SEQUENCE</scope>
    <source>
        <strain evidence="2">JCM 17820</strain>
    </source>
</reference>
<organism evidence="2 3">
    <name type="scientific">Haloarcula pellucida</name>
    <dbReference type="NCBI Taxonomy" id="1427151"/>
    <lineage>
        <taxon>Archaea</taxon>
        <taxon>Methanobacteriati</taxon>
        <taxon>Methanobacteriota</taxon>
        <taxon>Stenosarchaea group</taxon>
        <taxon>Halobacteria</taxon>
        <taxon>Halobacteriales</taxon>
        <taxon>Haloarculaceae</taxon>
        <taxon>Haloarcula</taxon>
    </lineage>
</organism>
<dbReference type="AlphaFoldDB" id="A0A830GKW4"/>
<keyword evidence="1" id="KW-0812">Transmembrane</keyword>
<evidence type="ECO:0000313" key="3">
    <source>
        <dbReference type="Proteomes" id="UP000605784"/>
    </source>
</evidence>
<comment type="caution">
    <text evidence="2">The sequence shown here is derived from an EMBL/GenBank/DDBJ whole genome shotgun (WGS) entry which is preliminary data.</text>
</comment>
<gene>
    <name evidence="2" type="ORF">GCM10009030_09980</name>
</gene>
<proteinExistence type="predicted"/>
<sequence length="85" mass="8537">MDIRDAIYTLLNVVVILVGAFVVGGNILAVTGGSGGTAPASPDRLGVGSVSHSPDWGLFALATLVAVGLLVMAAKNLHTLHSRSG</sequence>
<dbReference type="EMBL" id="BMOU01000001">
    <property type="protein sequence ID" value="GGN89356.1"/>
    <property type="molecule type" value="Genomic_DNA"/>
</dbReference>